<dbReference type="Pfam" id="PF13193">
    <property type="entry name" value="AMP-binding_C"/>
    <property type="match status" value="1"/>
</dbReference>
<reference evidence="3 4" key="1">
    <citation type="journal article" date="2019" name="Int. J. Syst. Evol. Microbiol.">
        <title>The Global Catalogue of Microorganisms (GCM) 10K type strain sequencing project: providing services to taxonomists for standard genome sequencing and annotation.</title>
        <authorList>
            <consortium name="The Broad Institute Genomics Platform"/>
            <consortium name="The Broad Institute Genome Sequencing Center for Infectious Disease"/>
            <person name="Wu L."/>
            <person name="Ma J."/>
        </authorList>
    </citation>
    <scope>NUCLEOTIDE SEQUENCE [LARGE SCALE GENOMIC DNA]</scope>
    <source>
        <strain evidence="3 4">JCM 13518</strain>
    </source>
</reference>
<feature type="domain" description="AMP-dependent synthetase/ligase" evidence="1">
    <location>
        <begin position="44"/>
        <end position="417"/>
    </location>
</feature>
<dbReference type="InterPro" id="IPR042099">
    <property type="entry name" value="ANL_N_sf"/>
</dbReference>
<dbReference type="SUPFAM" id="SSF56801">
    <property type="entry name" value="Acetyl-CoA synthetase-like"/>
    <property type="match status" value="1"/>
</dbReference>
<protein>
    <submittedName>
        <fullName evidence="3">(2,3-dihydroxybenzoyl)adenylate synthase</fullName>
    </submittedName>
</protein>
<dbReference type="Gene3D" id="3.40.50.12780">
    <property type="entry name" value="N-terminal domain of ligase-like"/>
    <property type="match status" value="1"/>
</dbReference>
<keyword evidence="4" id="KW-1185">Reference proteome</keyword>
<comment type="caution">
    <text evidence="3">The sequence shown here is derived from an EMBL/GenBank/DDBJ whole genome shotgun (WGS) entry which is preliminary data.</text>
</comment>
<dbReference type="InterPro" id="IPR000873">
    <property type="entry name" value="AMP-dep_synth/lig_dom"/>
</dbReference>
<sequence length="575" mass="61567">MPTVDTRASEAAPRLPDFPTFPVEAVERYRAAGLWGTRTIAQEFRAVASRFADREAVVDRERRLTYAELDANSDAIATGLLAAGLEVGDRVTLQAGNSVGTIELFYGLLKAGLVPVCTLQAHGHHEIDSIATTVGARAHAIDLSERADERSVFAEEVRERVASVVHLIQTSGGPSLLAGDDVLTLDELRLSPPHAVEAFLPEADGVGPDDLAVVQLSGGTSGTPKLIPRLHAEYWYNGIATAERWSVGPEDRIAHLIPIVHNAGVHAALWPAHSSGACLVLDSLARGLDVFRTVADEGVTGMLMASSLLDGADHPDLERAVSGLRWISLSGSAPTSRLFDRLSGWGVTVGQNFGMTEGIVLATPLDSSDQMRRHTVGTPISAYDEIRVVDPAEADRECATGEPGELLVRGPYTIRGYIGAPEHDALVFTPDGFYRTGDVVAAVEVDGVLAYRVEGRIKELINRGGEKVNAAEVESLLLEHPRVVSAAVVAMPDLRLGERGCAYVITDDGAPLTLDEVRTHFAAREVAKFKWPERVETRTELPRTAVGKIAKRLLAEEIAAVVANEGALVESEGAR</sequence>
<name>A0ABN2K7M2_9ACTN</name>
<dbReference type="Pfam" id="PF00501">
    <property type="entry name" value="AMP-binding"/>
    <property type="match status" value="1"/>
</dbReference>
<organism evidence="3 4">
    <name type="scientific">Aeromicrobium alkaliterrae</name>
    <dbReference type="NCBI Taxonomy" id="302168"/>
    <lineage>
        <taxon>Bacteria</taxon>
        <taxon>Bacillati</taxon>
        <taxon>Actinomycetota</taxon>
        <taxon>Actinomycetes</taxon>
        <taxon>Propionibacteriales</taxon>
        <taxon>Nocardioidaceae</taxon>
        <taxon>Aeromicrobium</taxon>
    </lineage>
</organism>
<dbReference type="InterPro" id="IPR020845">
    <property type="entry name" value="AMP-binding_CS"/>
</dbReference>
<accession>A0ABN2K7M2</accession>
<feature type="domain" description="AMP-binding enzyme C-terminal" evidence="2">
    <location>
        <begin position="472"/>
        <end position="548"/>
    </location>
</feature>
<dbReference type="PANTHER" id="PTHR43767:SF1">
    <property type="entry name" value="NONRIBOSOMAL PEPTIDE SYNTHASE PES1 (EUROFUNG)-RELATED"/>
    <property type="match status" value="1"/>
</dbReference>
<dbReference type="PROSITE" id="PS00455">
    <property type="entry name" value="AMP_BINDING"/>
    <property type="match status" value="1"/>
</dbReference>
<dbReference type="InterPro" id="IPR025110">
    <property type="entry name" value="AMP-bd_C"/>
</dbReference>
<evidence type="ECO:0000259" key="1">
    <source>
        <dbReference type="Pfam" id="PF00501"/>
    </source>
</evidence>
<proteinExistence type="predicted"/>
<dbReference type="Proteomes" id="UP001501057">
    <property type="component" value="Unassembled WGS sequence"/>
</dbReference>
<dbReference type="InterPro" id="IPR050237">
    <property type="entry name" value="ATP-dep_AMP-bd_enzyme"/>
</dbReference>
<evidence type="ECO:0000313" key="3">
    <source>
        <dbReference type="EMBL" id="GAA1749978.1"/>
    </source>
</evidence>
<dbReference type="PANTHER" id="PTHR43767">
    <property type="entry name" value="LONG-CHAIN-FATTY-ACID--COA LIGASE"/>
    <property type="match status" value="1"/>
</dbReference>
<gene>
    <name evidence="3" type="ORF">GCM10009710_32430</name>
</gene>
<dbReference type="Gene3D" id="3.30.300.30">
    <property type="match status" value="1"/>
</dbReference>
<evidence type="ECO:0000313" key="4">
    <source>
        <dbReference type="Proteomes" id="UP001501057"/>
    </source>
</evidence>
<evidence type="ECO:0000259" key="2">
    <source>
        <dbReference type="Pfam" id="PF13193"/>
    </source>
</evidence>
<dbReference type="InterPro" id="IPR045851">
    <property type="entry name" value="AMP-bd_C_sf"/>
</dbReference>
<dbReference type="RefSeq" id="WP_344203498.1">
    <property type="nucleotide sequence ID" value="NZ_BAAAME010000005.1"/>
</dbReference>
<dbReference type="EMBL" id="BAAAME010000005">
    <property type="protein sequence ID" value="GAA1749978.1"/>
    <property type="molecule type" value="Genomic_DNA"/>
</dbReference>